<comment type="caution">
    <text evidence="2">The sequence shown here is derived from an EMBL/GenBank/DDBJ whole genome shotgun (WGS) entry which is preliminary data.</text>
</comment>
<dbReference type="SUPFAM" id="SSF56112">
    <property type="entry name" value="Protein kinase-like (PK-like)"/>
    <property type="match status" value="1"/>
</dbReference>
<protein>
    <submittedName>
        <fullName evidence="2">Cell cycle RNA binding protein whi3</fullName>
    </submittedName>
</protein>
<dbReference type="InterPro" id="IPR000719">
    <property type="entry name" value="Prot_kinase_dom"/>
</dbReference>
<sequence length="1078" mass="120717">MECSAPPFLDPNIISVVAPHTKSSVETGKGLDRSRLHEIDVIDTIKRRARTILNGPRTTVVNNETLDDPFVPPIPQNQHIAPDFDETQYAHFRPIPASQRRKQIYYEATVQSAHWQADEYSERFGYVQKELWAKVLSDKTLSDFSRHISLHLAMVGITPRTAVPSVVIFCKDEHVKRLKTVLDPARHKLYCAKNSRAYQLFKKNPPVEPPFKLEYYRTDKAVDRRAAWQIVSAGIKPGAELCGATVNYGNAQAKIGVTLRVNNTIVSTTVDHLFGVQSEPSAFRDLDADTISVYSNSSSQRTLNDDDLISLDQLWTDDPDGDDLEDLDPLSTVGHGIDDASETFTTNHLCSSEAIQGHKVDALLELPSSACYRDFTLVEFDTTVETLRPNTFSLPDSKDRHHAMRKVADKPRLNGAPVYILSGTRGVRTGRLLSNYAYLGSGPGRAMCEVWTLIFDGTDMIDQETHEVYGHIVGSNPMEHAYVVPLKDIIEDIKYMFATANVSLLEPAKSCRLDPGVRNLDPSALASVRSLTRGRDTMGYVFENTSENRQKLPGDYMPLSERQIKGLASAEEGIPILTQKRVAAQLRCIGLPELDPSMIRTTFLKTFAILALIGRDTLIKKFVDKGLSDLSLPLAQETEEWRGSCQGHPGPVCEDLRGVKKPPGLWSRDSHNVFGDASTWEAFNRAQWMFCAHTFEQDKHKDMSSERILPFVEKTQLERGSSGVLHKVKLHPGYNHSTGHREQSSNTFVLKTYSSVAGEEHWKPKMEALKAYKTLQGDAEVAPYVTKLKASWSQGETFIMLLEHADGDNLEEFMRNTSPPTTDDTLLQFWSSLLGLSRALLRIHSMGSSEELETVSRWRHGDLKPSNILAFAGSSKYDVQFKLANLEFAKVGTLRLTPEYSNADAEADSGSRPTQISQELVRRLGSILGESFAWASQGPAGCCKCESLEADKHVIGSKCGLKGYHVIMAKIQSMSRRMINAEVDIPELLKWHHDVLIDIRRELDASKISQPDHAVKWASNGRAIGSLFNQHFARDPIVDPYGAETVHSSRRSLSTKTSRWSFLRLIFDRWLNERLSNE</sequence>
<name>A0ABR3RQ53_9PLEO</name>
<feature type="domain" description="Protein kinase" evidence="1">
    <location>
        <begin position="711"/>
        <end position="996"/>
    </location>
</feature>
<gene>
    <name evidence="2" type="primary">WHI3_2</name>
    <name evidence="2" type="ORF">SLS60_003965</name>
</gene>
<organism evidence="2 3">
    <name type="scientific">Paraconiothyrium brasiliense</name>
    <dbReference type="NCBI Taxonomy" id="300254"/>
    <lineage>
        <taxon>Eukaryota</taxon>
        <taxon>Fungi</taxon>
        <taxon>Dikarya</taxon>
        <taxon>Ascomycota</taxon>
        <taxon>Pezizomycotina</taxon>
        <taxon>Dothideomycetes</taxon>
        <taxon>Pleosporomycetidae</taxon>
        <taxon>Pleosporales</taxon>
        <taxon>Massarineae</taxon>
        <taxon>Didymosphaeriaceae</taxon>
        <taxon>Paraconiothyrium</taxon>
    </lineage>
</organism>
<accession>A0ABR3RQ53</accession>
<evidence type="ECO:0000259" key="1">
    <source>
        <dbReference type="PROSITE" id="PS50011"/>
    </source>
</evidence>
<dbReference type="InterPro" id="IPR011009">
    <property type="entry name" value="Kinase-like_dom_sf"/>
</dbReference>
<reference evidence="2 3" key="1">
    <citation type="submission" date="2024-02" db="EMBL/GenBank/DDBJ databases">
        <title>De novo assembly and annotation of 12 fungi associated with fruit tree decline syndrome in Ontario, Canada.</title>
        <authorList>
            <person name="Sulman M."/>
            <person name="Ellouze W."/>
            <person name="Ilyukhin E."/>
        </authorList>
    </citation>
    <scope>NUCLEOTIDE SEQUENCE [LARGE SCALE GENOMIC DNA]</scope>
    <source>
        <strain evidence="2 3">M42-189</strain>
    </source>
</reference>
<evidence type="ECO:0000313" key="3">
    <source>
        <dbReference type="Proteomes" id="UP001521785"/>
    </source>
</evidence>
<keyword evidence="3" id="KW-1185">Reference proteome</keyword>
<dbReference type="Proteomes" id="UP001521785">
    <property type="component" value="Unassembled WGS sequence"/>
</dbReference>
<dbReference type="PROSITE" id="PS50011">
    <property type="entry name" value="PROTEIN_KINASE_DOM"/>
    <property type="match status" value="1"/>
</dbReference>
<evidence type="ECO:0000313" key="2">
    <source>
        <dbReference type="EMBL" id="KAL1606560.1"/>
    </source>
</evidence>
<proteinExistence type="predicted"/>
<dbReference type="Gene3D" id="1.10.510.10">
    <property type="entry name" value="Transferase(Phosphotransferase) domain 1"/>
    <property type="match status" value="1"/>
</dbReference>
<dbReference type="EMBL" id="JAKJXO020000004">
    <property type="protein sequence ID" value="KAL1606560.1"/>
    <property type="molecule type" value="Genomic_DNA"/>
</dbReference>